<evidence type="ECO:0000256" key="5">
    <source>
        <dbReference type="ARBA" id="ARBA00012655"/>
    </source>
</evidence>
<dbReference type="NCBIfam" id="TIGR00212">
    <property type="entry name" value="hemC"/>
    <property type="match status" value="1"/>
</dbReference>
<dbReference type="PANTHER" id="PTHR11557">
    <property type="entry name" value="PORPHOBILINOGEN DEAMINASE"/>
    <property type="match status" value="1"/>
</dbReference>
<dbReference type="Pfam" id="PF03900">
    <property type="entry name" value="Porphobil_deamC"/>
    <property type="match status" value="1"/>
</dbReference>
<dbReference type="InterPro" id="IPR036803">
    <property type="entry name" value="Porphobilinogen_deaminase_C_sf"/>
</dbReference>
<dbReference type="HAMAP" id="MF_00260">
    <property type="entry name" value="Porphobil_deam"/>
    <property type="match status" value="1"/>
</dbReference>
<evidence type="ECO:0000256" key="1">
    <source>
        <dbReference type="ARBA" id="ARBA00001916"/>
    </source>
</evidence>
<comment type="pathway">
    <text evidence="3">Porphyrin-containing compound metabolism; protoporphyrin-IX biosynthesis; coproporphyrinogen-III from 5-aminolevulinate: step 2/4.</text>
</comment>
<evidence type="ECO:0000256" key="9">
    <source>
        <dbReference type="ARBA" id="ARBA00033064"/>
    </source>
</evidence>
<evidence type="ECO:0000256" key="7">
    <source>
        <dbReference type="ARBA" id="ARBA00022679"/>
    </source>
</evidence>
<gene>
    <name evidence="12" type="ORF">MNBD_NITROSPINAE04-829</name>
</gene>
<comment type="similarity">
    <text evidence="4">Belongs to the HMBS family.</text>
</comment>
<feature type="domain" description="Porphobilinogen deaminase C-terminal" evidence="11">
    <location>
        <begin position="229"/>
        <end position="299"/>
    </location>
</feature>
<dbReference type="InterPro" id="IPR022417">
    <property type="entry name" value="Porphobilin_deaminase_N"/>
</dbReference>
<keyword evidence="7 12" id="KW-0808">Transferase</keyword>
<evidence type="ECO:0000259" key="11">
    <source>
        <dbReference type="Pfam" id="PF03900"/>
    </source>
</evidence>
<reference evidence="12" key="1">
    <citation type="submission" date="2018-06" db="EMBL/GenBank/DDBJ databases">
        <authorList>
            <person name="Zhirakovskaya E."/>
        </authorList>
    </citation>
    <scope>NUCLEOTIDE SEQUENCE</scope>
</reference>
<dbReference type="SUPFAM" id="SSF54782">
    <property type="entry name" value="Porphobilinogen deaminase (hydroxymethylbilane synthase), C-terminal domain"/>
    <property type="match status" value="1"/>
</dbReference>
<organism evidence="12">
    <name type="scientific">hydrothermal vent metagenome</name>
    <dbReference type="NCBI Taxonomy" id="652676"/>
    <lineage>
        <taxon>unclassified sequences</taxon>
        <taxon>metagenomes</taxon>
        <taxon>ecological metagenomes</taxon>
    </lineage>
</organism>
<protein>
    <recommendedName>
        <fullName evidence="6">Porphobilinogen deaminase</fullName>
        <ecNumber evidence="5">2.5.1.61</ecNumber>
    </recommendedName>
    <alternativeName>
        <fullName evidence="9">Hydroxymethylbilane synthase</fullName>
    </alternativeName>
</protein>
<proteinExistence type="inferred from homology"/>
<dbReference type="Gene3D" id="3.40.190.10">
    <property type="entry name" value="Periplasmic binding protein-like II"/>
    <property type="match status" value="2"/>
</dbReference>
<evidence type="ECO:0000256" key="3">
    <source>
        <dbReference type="ARBA" id="ARBA00004735"/>
    </source>
</evidence>
<evidence type="ECO:0000256" key="8">
    <source>
        <dbReference type="ARBA" id="ARBA00023244"/>
    </source>
</evidence>
<dbReference type="PRINTS" id="PR00151">
    <property type="entry name" value="PORPHBDMNASE"/>
</dbReference>
<dbReference type="FunFam" id="3.40.190.10:FF:000005">
    <property type="entry name" value="Porphobilinogen deaminase"/>
    <property type="match status" value="1"/>
</dbReference>
<dbReference type="InterPro" id="IPR000860">
    <property type="entry name" value="HemC"/>
</dbReference>
<feature type="domain" description="Porphobilinogen deaminase N-terminal" evidence="10">
    <location>
        <begin position="9"/>
        <end position="216"/>
    </location>
</feature>
<dbReference type="CDD" id="cd13646">
    <property type="entry name" value="PBP2_EcHMBS_like"/>
    <property type="match status" value="1"/>
</dbReference>
<dbReference type="GO" id="GO:0005737">
    <property type="term" value="C:cytoplasm"/>
    <property type="evidence" value="ECO:0007669"/>
    <property type="project" value="TreeGrafter"/>
</dbReference>
<dbReference type="PROSITE" id="PS00533">
    <property type="entry name" value="PORPHOBILINOGEN_DEAM"/>
    <property type="match status" value="1"/>
</dbReference>
<evidence type="ECO:0000256" key="6">
    <source>
        <dbReference type="ARBA" id="ARBA00016519"/>
    </source>
</evidence>
<dbReference type="Gene3D" id="3.30.160.40">
    <property type="entry name" value="Porphobilinogen deaminase, C-terminal domain"/>
    <property type="match status" value="1"/>
</dbReference>
<evidence type="ECO:0000313" key="12">
    <source>
        <dbReference type="EMBL" id="VAX22175.1"/>
    </source>
</evidence>
<sequence length="313" mass="33777">MANSKLADLTIGTRGSPLALWQANWVKDQVEKEHQGIVVDLVPIQTKGDKILDTPLAMVGGKGLFVKELETALLDNSVDIAVHSMKDVPTMLPDGLVISVICEREDPRDAFIASEVKAFSELPKGARVGTSSLRRQAQILSGRPDVEIISIRGNVGTRLKKLESENLDAIILAAAGMKRMEMEEVVTEYLEPSDCLPAVAQGAMGIETRIGDEKTASLINFLNHNESALVVEAERAFLKRLEGGCQAPIAGYATLSGKEIELTGLVGVTDGSVIYRDVVRGGVEQCTELGIRLAEELLKQGGDEILREAYGEK</sequence>
<evidence type="ECO:0000259" key="10">
    <source>
        <dbReference type="Pfam" id="PF01379"/>
    </source>
</evidence>
<dbReference type="InterPro" id="IPR022418">
    <property type="entry name" value="Porphobilinogen_deaminase_C"/>
</dbReference>
<keyword evidence="8" id="KW-0627">Porphyrin biosynthesis</keyword>
<dbReference type="PIRSF" id="PIRSF001438">
    <property type="entry name" value="4pyrrol_synth_OHMeBilane_synth"/>
    <property type="match status" value="1"/>
</dbReference>
<dbReference type="GO" id="GO:0006783">
    <property type="term" value="P:heme biosynthetic process"/>
    <property type="evidence" value="ECO:0007669"/>
    <property type="project" value="UniProtKB-ARBA"/>
</dbReference>
<dbReference type="PANTHER" id="PTHR11557:SF0">
    <property type="entry name" value="PORPHOBILINOGEN DEAMINASE"/>
    <property type="match status" value="1"/>
</dbReference>
<dbReference type="EC" id="2.5.1.61" evidence="5"/>
<dbReference type="GO" id="GO:0004418">
    <property type="term" value="F:hydroxymethylbilane synthase activity"/>
    <property type="evidence" value="ECO:0007669"/>
    <property type="project" value="UniProtKB-EC"/>
</dbReference>
<name>A0A3B1CSZ0_9ZZZZ</name>
<dbReference type="Pfam" id="PF01379">
    <property type="entry name" value="Porphobil_deam"/>
    <property type="match status" value="1"/>
</dbReference>
<dbReference type="AlphaFoldDB" id="A0A3B1CSZ0"/>
<dbReference type="FunFam" id="3.40.190.10:FF:000004">
    <property type="entry name" value="Porphobilinogen deaminase"/>
    <property type="match status" value="1"/>
</dbReference>
<accession>A0A3B1CSZ0</accession>
<comment type="cofactor">
    <cofactor evidence="1">
        <name>dipyrromethane</name>
        <dbReference type="ChEBI" id="CHEBI:60342"/>
    </cofactor>
</comment>
<dbReference type="FunFam" id="3.30.160.40:FF:000002">
    <property type="entry name" value="Porphobilinogen deaminase"/>
    <property type="match status" value="1"/>
</dbReference>
<comment type="function">
    <text evidence="2">Tetrapolymerization of the monopyrrole PBG into the hydroxymethylbilane pre-uroporphyrinogen in several discrete steps.</text>
</comment>
<dbReference type="SUPFAM" id="SSF53850">
    <property type="entry name" value="Periplasmic binding protein-like II"/>
    <property type="match status" value="1"/>
</dbReference>
<evidence type="ECO:0000256" key="2">
    <source>
        <dbReference type="ARBA" id="ARBA00002869"/>
    </source>
</evidence>
<evidence type="ECO:0000256" key="4">
    <source>
        <dbReference type="ARBA" id="ARBA00005638"/>
    </source>
</evidence>
<dbReference type="EMBL" id="UOGA01000218">
    <property type="protein sequence ID" value="VAX22175.1"/>
    <property type="molecule type" value="Genomic_DNA"/>
</dbReference>
<dbReference type="InterPro" id="IPR022419">
    <property type="entry name" value="Porphobilin_deaminase_cofac_BS"/>
</dbReference>